<dbReference type="NCBIfam" id="NF041012">
    <property type="entry name" value="T4P_ComGB"/>
    <property type="match status" value="1"/>
</dbReference>
<keyword evidence="4 7" id="KW-0812">Transmembrane</keyword>
<evidence type="ECO:0000256" key="7">
    <source>
        <dbReference type="SAM" id="Phobius"/>
    </source>
</evidence>
<sequence length="348" mass="40855">MRMFNKQRKRQHILLIANSLLRIGRLLQLGYPLETALKFIQLHVNLELQMQLGEVLIQLKEGHPVHVAFDYVDIPSSIKSFLYFYERQGQLAEGFTQAGTLLHHQLKMTNELWKLLRYPSTLLMLCGVVLLLMFHFVIPHFQTVFNLMTNTPPFYTIIFMKILLLTPYFLSAFFLLLLCLFVIVQIKWRKWTAHDRIQLFLKFPICRRYVQMIISYVFSLHLGRLLQSGMTLQQALVEFENQNYLPFFREECTVIKSELLQGQPLYEILREKHFFCEELSIVVNNGEKTGYLAADLEHYGDILMEELEEEVQKGLRIVQPALFVVIGGFVFILFLVTMLPLFHMLGTT</sequence>
<protein>
    <submittedName>
        <fullName evidence="9">Late competence protein</fullName>
    </submittedName>
</protein>
<evidence type="ECO:0000259" key="8">
    <source>
        <dbReference type="Pfam" id="PF00482"/>
    </source>
</evidence>
<accession>W4QYV3</accession>
<dbReference type="PANTHER" id="PTHR30012:SF0">
    <property type="entry name" value="TYPE II SECRETION SYSTEM PROTEIN F-RELATED"/>
    <property type="match status" value="1"/>
</dbReference>
<evidence type="ECO:0000313" key="9">
    <source>
        <dbReference type="EMBL" id="GAE37082.1"/>
    </source>
</evidence>
<proteinExistence type="inferred from homology"/>
<dbReference type="InterPro" id="IPR047692">
    <property type="entry name" value="T4P_ComGB"/>
</dbReference>
<feature type="transmembrane region" description="Helical" evidence="7">
    <location>
        <begin position="115"/>
        <end position="138"/>
    </location>
</feature>
<dbReference type="InterPro" id="IPR003004">
    <property type="entry name" value="GspF/PilC"/>
</dbReference>
<keyword evidence="10" id="KW-1185">Reference proteome</keyword>
<keyword evidence="3" id="KW-1003">Cell membrane</keyword>
<dbReference type="Pfam" id="PF00482">
    <property type="entry name" value="T2SSF"/>
    <property type="match status" value="2"/>
</dbReference>
<feature type="transmembrane region" description="Helical" evidence="7">
    <location>
        <begin position="321"/>
        <end position="342"/>
    </location>
</feature>
<feature type="domain" description="Type II secretion system protein GspF" evidence="8">
    <location>
        <begin position="218"/>
        <end position="340"/>
    </location>
</feature>
<dbReference type="AlphaFoldDB" id="W4QYV3"/>
<dbReference type="InterPro" id="IPR018076">
    <property type="entry name" value="T2SS_GspF_dom"/>
</dbReference>
<evidence type="ECO:0000256" key="2">
    <source>
        <dbReference type="ARBA" id="ARBA00005745"/>
    </source>
</evidence>
<comment type="similarity">
    <text evidence="2">Belongs to the GSP F family.</text>
</comment>
<dbReference type="OrthoDB" id="1638902at2"/>
<reference evidence="9 10" key="1">
    <citation type="journal article" date="2014" name="Genome Announc.">
        <title>Draft Genome Sequences of Three Alkaliphilic Bacillus Strains, Bacillus wakoensis JCM 9140T, Bacillus akibai JCM 9157T, and Bacillus hemicellulosilyticus JCM 9152T.</title>
        <authorList>
            <person name="Yuki M."/>
            <person name="Oshima K."/>
            <person name="Suda W."/>
            <person name="Oshida Y."/>
            <person name="Kitamura K."/>
            <person name="Iida T."/>
            <person name="Hattori M."/>
            <person name="Ohkuma M."/>
        </authorList>
    </citation>
    <scope>NUCLEOTIDE SEQUENCE [LARGE SCALE GENOMIC DNA]</scope>
    <source>
        <strain evidence="9 10">JCM 9157</strain>
    </source>
</reference>
<dbReference type="Proteomes" id="UP000018896">
    <property type="component" value="Unassembled WGS sequence"/>
</dbReference>
<dbReference type="Gene3D" id="1.20.81.30">
    <property type="entry name" value="Type II secretion system (T2SS), domain F"/>
    <property type="match status" value="2"/>
</dbReference>
<comment type="subcellular location">
    <subcellularLocation>
        <location evidence="1">Cell membrane</location>
        <topology evidence="1">Multi-pass membrane protein</topology>
    </subcellularLocation>
</comment>
<evidence type="ECO:0000256" key="3">
    <source>
        <dbReference type="ARBA" id="ARBA00022475"/>
    </source>
</evidence>
<feature type="domain" description="Type II secretion system protein GspF" evidence="8">
    <location>
        <begin position="23"/>
        <end position="139"/>
    </location>
</feature>
<evidence type="ECO:0000256" key="6">
    <source>
        <dbReference type="ARBA" id="ARBA00023136"/>
    </source>
</evidence>
<dbReference type="PANTHER" id="PTHR30012">
    <property type="entry name" value="GENERAL SECRETION PATHWAY PROTEIN"/>
    <property type="match status" value="1"/>
</dbReference>
<dbReference type="GO" id="GO:0005886">
    <property type="term" value="C:plasma membrane"/>
    <property type="evidence" value="ECO:0007669"/>
    <property type="project" value="UniProtKB-SubCell"/>
</dbReference>
<dbReference type="InterPro" id="IPR042094">
    <property type="entry name" value="T2SS_GspF_sf"/>
</dbReference>
<evidence type="ECO:0000313" key="10">
    <source>
        <dbReference type="Proteomes" id="UP000018896"/>
    </source>
</evidence>
<dbReference type="RefSeq" id="WP_035667456.1">
    <property type="nucleotide sequence ID" value="NZ_BAUV01000052.1"/>
</dbReference>
<evidence type="ECO:0000256" key="1">
    <source>
        <dbReference type="ARBA" id="ARBA00004651"/>
    </source>
</evidence>
<evidence type="ECO:0000256" key="4">
    <source>
        <dbReference type="ARBA" id="ARBA00022692"/>
    </source>
</evidence>
<feature type="transmembrane region" description="Helical" evidence="7">
    <location>
        <begin position="158"/>
        <end position="184"/>
    </location>
</feature>
<keyword evidence="6 7" id="KW-0472">Membrane</keyword>
<gene>
    <name evidence="9" type="ORF">JCM9157_4326</name>
</gene>
<dbReference type="EMBL" id="BAUV01000052">
    <property type="protein sequence ID" value="GAE37082.1"/>
    <property type="molecule type" value="Genomic_DNA"/>
</dbReference>
<dbReference type="eggNOG" id="COG1459">
    <property type="taxonomic scope" value="Bacteria"/>
</dbReference>
<evidence type="ECO:0000256" key="5">
    <source>
        <dbReference type="ARBA" id="ARBA00022989"/>
    </source>
</evidence>
<name>W4QYV3_HALA3</name>
<comment type="caution">
    <text evidence="9">The sequence shown here is derived from an EMBL/GenBank/DDBJ whole genome shotgun (WGS) entry which is preliminary data.</text>
</comment>
<dbReference type="STRING" id="1236973.JCM9157_4326"/>
<keyword evidence="5 7" id="KW-1133">Transmembrane helix</keyword>
<organism evidence="9 10">
    <name type="scientific">Halalkalibacter akibai (strain ATCC 43226 / DSM 21942 / CIP 109018 / JCM 9157 / 1139)</name>
    <name type="common">Bacillus akibai</name>
    <dbReference type="NCBI Taxonomy" id="1236973"/>
    <lineage>
        <taxon>Bacteria</taxon>
        <taxon>Bacillati</taxon>
        <taxon>Bacillota</taxon>
        <taxon>Bacilli</taxon>
        <taxon>Bacillales</taxon>
        <taxon>Bacillaceae</taxon>
        <taxon>Halalkalibacter</taxon>
    </lineage>
</organism>